<keyword evidence="1" id="KW-0472">Membrane</keyword>
<accession>A0ABV6ZPX1</accession>
<sequence length="191" mass="21413">MALPIPPVELLLRFGIDIIAVLLLIFGMYYRRRYDKEFATTAVMFNVATFPVLVILSSVEFGVAAGFGLFAILALFRLRSEQFDKVEISYFFASIAIALVCSVTGTMLGLVATVVVFLLLSAFILDHPRFLQAVSGVKIVLDEIDHRALTDEPAMRTDLGKRLGVEVIYYEIKAFDYVNETALINVFFRNK</sequence>
<proteinExistence type="predicted"/>
<feature type="transmembrane region" description="Helical" evidence="1">
    <location>
        <begin position="43"/>
        <end position="76"/>
    </location>
</feature>
<organism evidence="2 3">
    <name type="scientific">Labrys neptuniae</name>
    <dbReference type="NCBI Taxonomy" id="376174"/>
    <lineage>
        <taxon>Bacteria</taxon>
        <taxon>Pseudomonadati</taxon>
        <taxon>Pseudomonadota</taxon>
        <taxon>Alphaproteobacteria</taxon>
        <taxon>Hyphomicrobiales</taxon>
        <taxon>Xanthobacteraceae</taxon>
        <taxon>Labrys</taxon>
    </lineage>
</organism>
<dbReference type="RefSeq" id="WP_394314931.1">
    <property type="nucleotide sequence ID" value="NZ_JBHGPK010000029.1"/>
</dbReference>
<evidence type="ECO:0000256" key="1">
    <source>
        <dbReference type="SAM" id="Phobius"/>
    </source>
</evidence>
<feature type="transmembrane region" description="Helical" evidence="1">
    <location>
        <begin position="88"/>
        <end position="120"/>
    </location>
</feature>
<keyword evidence="1" id="KW-1133">Transmembrane helix</keyword>
<evidence type="ECO:0000313" key="2">
    <source>
        <dbReference type="EMBL" id="MFC2254181.1"/>
    </source>
</evidence>
<protein>
    <submittedName>
        <fullName evidence="2">DUF4956 domain-containing protein</fullName>
    </submittedName>
</protein>
<feature type="transmembrane region" description="Helical" evidence="1">
    <location>
        <begin position="12"/>
        <end position="31"/>
    </location>
</feature>
<keyword evidence="1" id="KW-0812">Transmembrane</keyword>
<name>A0ABV6ZPX1_9HYPH</name>
<evidence type="ECO:0000313" key="3">
    <source>
        <dbReference type="Proteomes" id="UP001595190"/>
    </source>
</evidence>
<gene>
    <name evidence="2" type="ORF">ACETRX_31465</name>
</gene>
<reference evidence="2 3" key="1">
    <citation type="submission" date="2024-09" db="EMBL/GenBank/DDBJ databases">
        <title>Description of Labrys sedimenti sp. nov., isolated from a diclofenac-degrading enrichment culture, and genome-based reclassification of Labrys portucalensis as a later heterotypic synonym of Labrys neptuniae.</title>
        <authorList>
            <person name="Tancsics A."/>
            <person name="Csepanyi A."/>
        </authorList>
    </citation>
    <scope>NUCLEOTIDE SEQUENCE [LARGE SCALE GENOMIC DNA]</scope>
    <source>
        <strain evidence="2 3">LMG 23412</strain>
    </source>
</reference>
<comment type="caution">
    <text evidence="2">The sequence shown here is derived from an EMBL/GenBank/DDBJ whole genome shotgun (WGS) entry which is preliminary data.</text>
</comment>
<dbReference type="EMBL" id="JBHGPK010000029">
    <property type="protein sequence ID" value="MFC2254181.1"/>
    <property type="molecule type" value="Genomic_DNA"/>
</dbReference>
<dbReference type="Proteomes" id="UP001595190">
    <property type="component" value="Unassembled WGS sequence"/>
</dbReference>
<dbReference type="Pfam" id="PF16316">
    <property type="entry name" value="DUF4956"/>
    <property type="match status" value="1"/>
</dbReference>
<dbReference type="InterPro" id="IPR032531">
    <property type="entry name" value="DUF4956"/>
</dbReference>